<sequence length="43" mass="4778">MHTVLFLLNKLLLISSHAIKTDQKKPVNAFVAFTGFSIAEGLY</sequence>
<accession>U4T1Y0</accession>
<proteinExistence type="predicted"/>
<gene>
    <name evidence="1" type="ORF">M917_2558</name>
</gene>
<dbReference type="PATRIC" id="fig|1354303.4.peg.2516"/>
<reference evidence="1 2" key="1">
    <citation type="journal article" date="2013" name="Genome Announc.">
        <title>Draft Genome Sequence of Psychrobacter aquaticus Strain CMS 56T, Isolated from a Cyanobacterial Mat Sample Collected from Water Bodies in the McMurdo Dry Valley Region of Antarctica.</title>
        <authorList>
            <person name="Reddy G.S."/>
            <person name="Ara S."/>
            <person name="Singh A."/>
            <person name="Kumar Pinnaka A."/>
            <person name="Shivaji S."/>
        </authorList>
    </citation>
    <scope>NUCLEOTIDE SEQUENCE [LARGE SCALE GENOMIC DNA]</scope>
    <source>
        <strain evidence="1 2">CMS 56</strain>
    </source>
</reference>
<dbReference type="EMBL" id="AUSW01000035">
    <property type="protein sequence ID" value="ERL54410.1"/>
    <property type="molecule type" value="Genomic_DNA"/>
</dbReference>
<evidence type="ECO:0000313" key="2">
    <source>
        <dbReference type="Proteomes" id="UP000016761"/>
    </source>
</evidence>
<protein>
    <submittedName>
        <fullName evidence="1">Uncharacterized protein</fullName>
    </submittedName>
</protein>
<name>U4T1Y0_9GAMM</name>
<dbReference type="AlphaFoldDB" id="U4T1Y0"/>
<keyword evidence="2" id="KW-1185">Reference proteome</keyword>
<comment type="caution">
    <text evidence="1">The sequence shown here is derived from an EMBL/GenBank/DDBJ whole genome shotgun (WGS) entry which is preliminary data.</text>
</comment>
<dbReference type="Proteomes" id="UP000016761">
    <property type="component" value="Unassembled WGS sequence"/>
</dbReference>
<organism evidence="1 2">
    <name type="scientific">Psychrobacter aquaticus CMS 56</name>
    <dbReference type="NCBI Taxonomy" id="1354303"/>
    <lineage>
        <taxon>Bacteria</taxon>
        <taxon>Pseudomonadati</taxon>
        <taxon>Pseudomonadota</taxon>
        <taxon>Gammaproteobacteria</taxon>
        <taxon>Moraxellales</taxon>
        <taxon>Moraxellaceae</taxon>
        <taxon>Psychrobacter</taxon>
    </lineage>
</organism>
<evidence type="ECO:0000313" key="1">
    <source>
        <dbReference type="EMBL" id="ERL54410.1"/>
    </source>
</evidence>